<dbReference type="PROSITE" id="PS51465">
    <property type="entry name" value="KAZAL_2"/>
    <property type="match status" value="1"/>
</dbReference>
<feature type="domain" description="Kazal-like" evidence="2">
    <location>
        <begin position="47"/>
        <end position="104"/>
    </location>
</feature>
<dbReference type="SUPFAM" id="SSF100895">
    <property type="entry name" value="Kazal-type serine protease inhibitors"/>
    <property type="match status" value="1"/>
</dbReference>
<dbReference type="Pfam" id="PF00050">
    <property type="entry name" value="Kazal_1"/>
    <property type="match status" value="1"/>
</dbReference>
<proteinExistence type="predicted"/>
<name>A0AAW0XMD0_CHEQU</name>
<accession>A0AAW0XMD0</accession>
<keyword evidence="1" id="KW-1133">Transmembrane helix</keyword>
<dbReference type="AlphaFoldDB" id="A0AAW0XMD0"/>
<dbReference type="InterPro" id="IPR036058">
    <property type="entry name" value="Kazal_dom_sf"/>
</dbReference>
<gene>
    <name evidence="3" type="ORF">OTU49_002496</name>
</gene>
<evidence type="ECO:0000259" key="2">
    <source>
        <dbReference type="PROSITE" id="PS51465"/>
    </source>
</evidence>
<dbReference type="InterPro" id="IPR002350">
    <property type="entry name" value="Kazal_dom"/>
</dbReference>
<dbReference type="Proteomes" id="UP001445076">
    <property type="component" value="Unassembled WGS sequence"/>
</dbReference>
<evidence type="ECO:0000256" key="1">
    <source>
        <dbReference type="SAM" id="Phobius"/>
    </source>
</evidence>
<sequence length="114" mass="12599">LLYVVYLQATMRVVTVVTVLLLLLLLLLIEYVRSECRSDPGIPKGKFRNVDGCPVTRTFQPVCGTDGCDYVNDSALHCAYEDDIRRGVPEEEAVKVAYAGHCDQNSTVNADGDF</sequence>
<protein>
    <recommendedName>
        <fullName evidence="2">Kazal-like domain-containing protein</fullName>
    </recommendedName>
</protein>
<evidence type="ECO:0000313" key="4">
    <source>
        <dbReference type="Proteomes" id="UP001445076"/>
    </source>
</evidence>
<keyword evidence="1" id="KW-0812">Transmembrane</keyword>
<comment type="caution">
    <text evidence="3">The sequence shown here is derived from an EMBL/GenBank/DDBJ whole genome shotgun (WGS) entry which is preliminary data.</text>
</comment>
<keyword evidence="1" id="KW-0472">Membrane</keyword>
<feature type="transmembrane region" description="Helical" evidence="1">
    <location>
        <begin position="6"/>
        <end position="29"/>
    </location>
</feature>
<feature type="non-terminal residue" evidence="3">
    <location>
        <position position="1"/>
    </location>
</feature>
<organism evidence="3 4">
    <name type="scientific">Cherax quadricarinatus</name>
    <name type="common">Australian red claw crayfish</name>
    <dbReference type="NCBI Taxonomy" id="27406"/>
    <lineage>
        <taxon>Eukaryota</taxon>
        <taxon>Metazoa</taxon>
        <taxon>Ecdysozoa</taxon>
        <taxon>Arthropoda</taxon>
        <taxon>Crustacea</taxon>
        <taxon>Multicrustacea</taxon>
        <taxon>Malacostraca</taxon>
        <taxon>Eumalacostraca</taxon>
        <taxon>Eucarida</taxon>
        <taxon>Decapoda</taxon>
        <taxon>Pleocyemata</taxon>
        <taxon>Astacidea</taxon>
        <taxon>Parastacoidea</taxon>
        <taxon>Parastacidae</taxon>
        <taxon>Cherax</taxon>
    </lineage>
</organism>
<keyword evidence="4" id="KW-1185">Reference proteome</keyword>
<evidence type="ECO:0000313" key="3">
    <source>
        <dbReference type="EMBL" id="KAK8741108.1"/>
    </source>
</evidence>
<dbReference type="Gene3D" id="3.30.60.30">
    <property type="match status" value="1"/>
</dbReference>
<reference evidence="3 4" key="1">
    <citation type="journal article" date="2024" name="BMC Genomics">
        <title>Genome assembly of redclaw crayfish (Cherax quadricarinatus) provides insights into its immune adaptation and hypoxia tolerance.</title>
        <authorList>
            <person name="Liu Z."/>
            <person name="Zheng J."/>
            <person name="Li H."/>
            <person name="Fang K."/>
            <person name="Wang S."/>
            <person name="He J."/>
            <person name="Zhou D."/>
            <person name="Weng S."/>
            <person name="Chi M."/>
            <person name="Gu Z."/>
            <person name="He J."/>
            <person name="Li F."/>
            <person name="Wang M."/>
        </authorList>
    </citation>
    <scope>NUCLEOTIDE SEQUENCE [LARGE SCALE GENOMIC DNA]</scope>
    <source>
        <strain evidence="3">ZL_2023a</strain>
    </source>
</reference>
<dbReference type="EMBL" id="JARKIK010000031">
    <property type="protein sequence ID" value="KAK8741108.1"/>
    <property type="molecule type" value="Genomic_DNA"/>
</dbReference>